<organism evidence="2">
    <name type="scientific">Candidatus Methanophagaceae archaeon ANME-1 ERB6</name>
    <dbReference type="NCBI Taxonomy" id="2759912"/>
    <lineage>
        <taxon>Archaea</taxon>
        <taxon>Methanobacteriati</taxon>
        <taxon>Methanobacteriota</taxon>
        <taxon>Stenosarchaea group</taxon>
        <taxon>Methanomicrobia</taxon>
        <taxon>Candidatus Methanophagales</taxon>
        <taxon>Candidatus Methanophagaceae</taxon>
    </lineage>
</organism>
<dbReference type="AlphaFoldDB" id="A0A7G9YS53"/>
<reference evidence="2" key="1">
    <citation type="submission" date="2020-06" db="EMBL/GenBank/DDBJ databases">
        <title>Unique genomic features of the anaerobic methanotrophic archaea.</title>
        <authorList>
            <person name="Chadwick G.L."/>
            <person name="Skennerton C.T."/>
            <person name="Laso-Perez R."/>
            <person name="Leu A.O."/>
            <person name="Speth D.R."/>
            <person name="Yu H."/>
            <person name="Morgan-Lang C."/>
            <person name="Hatzenpichler R."/>
            <person name="Goudeau D."/>
            <person name="Malmstrom R."/>
            <person name="Brazelton W.J."/>
            <person name="Woyke T."/>
            <person name="Hallam S.J."/>
            <person name="Tyson G.W."/>
            <person name="Wegener G."/>
            <person name="Boetius A."/>
            <person name="Orphan V."/>
        </authorList>
    </citation>
    <scope>NUCLEOTIDE SEQUENCE</scope>
</reference>
<protein>
    <submittedName>
        <fullName evidence="2">Uncharacterized protein</fullName>
    </submittedName>
</protein>
<dbReference type="EMBL" id="MT631453">
    <property type="protein sequence ID" value="QNO50837.1"/>
    <property type="molecule type" value="Genomic_DNA"/>
</dbReference>
<name>A0A7G9YS53_9EURY</name>
<evidence type="ECO:0000313" key="2">
    <source>
        <dbReference type="EMBL" id="QNO50837.1"/>
    </source>
</evidence>
<feature type="region of interest" description="Disordered" evidence="1">
    <location>
        <begin position="1"/>
        <end position="35"/>
    </location>
</feature>
<evidence type="ECO:0000256" key="1">
    <source>
        <dbReference type="SAM" id="MobiDB-lite"/>
    </source>
</evidence>
<sequence>MVASGFVAMTSVDITPEKGGEEMKGEGDRRKEVEK</sequence>
<feature type="compositionally biased region" description="Basic and acidic residues" evidence="1">
    <location>
        <begin position="15"/>
        <end position="35"/>
    </location>
</feature>
<accession>A0A7G9YS53</accession>
<gene>
    <name evidence="2" type="ORF">CMPLHDHG_00002</name>
</gene>
<proteinExistence type="predicted"/>